<proteinExistence type="predicted"/>
<dbReference type="EMBL" id="KV417694">
    <property type="protein sequence ID" value="KZP09718.1"/>
    <property type="molecule type" value="Genomic_DNA"/>
</dbReference>
<name>A0A165YMD5_9AGAM</name>
<sequence>MPMLELMGWGWALTLLNYGDEWRAHRDSQSKGSTPGDPQIQPRLHPKCARSPAPSSRKS</sequence>
<dbReference type="Proteomes" id="UP000076532">
    <property type="component" value="Unassembled WGS sequence"/>
</dbReference>
<protein>
    <submittedName>
        <fullName evidence="2">Uncharacterized protein</fullName>
    </submittedName>
</protein>
<evidence type="ECO:0000313" key="2">
    <source>
        <dbReference type="EMBL" id="KZP09718.1"/>
    </source>
</evidence>
<feature type="region of interest" description="Disordered" evidence="1">
    <location>
        <begin position="24"/>
        <end position="59"/>
    </location>
</feature>
<keyword evidence="3" id="KW-1185">Reference proteome</keyword>
<reference evidence="2 3" key="1">
    <citation type="journal article" date="2016" name="Mol. Biol. Evol.">
        <title>Comparative Genomics of Early-Diverging Mushroom-Forming Fungi Provides Insights into the Origins of Lignocellulose Decay Capabilities.</title>
        <authorList>
            <person name="Nagy L.G."/>
            <person name="Riley R."/>
            <person name="Tritt A."/>
            <person name="Adam C."/>
            <person name="Daum C."/>
            <person name="Floudas D."/>
            <person name="Sun H."/>
            <person name="Yadav J.S."/>
            <person name="Pangilinan J."/>
            <person name="Larsson K.H."/>
            <person name="Matsuura K."/>
            <person name="Barry K."/>
            <person name="Labutti K."/>
            <person name="Kuo R."/>
            <person name="Ohm R.A."/>
            <person name="Bhattacharya S.S."/>
            <person name="Shirouzu T."/>
            <person name="Yoshinaga Y."/>
            <person name="Martin F.M."/>
            <person name="Grigoriev I.V."/>
            <person name="Hibbett D.S."/>
        </authorList>
    </citation>
    <scope>NUCLEOTIDE SEQUENCE [LARGE SCALE GENOMIC DNA]</scope>
    <source>
        <strain evidence="2 3">CBS 109695</strain>
    </source>
</reference>
<evidence type="ECO:0000313" key="3">
    <source>
        <dbReference type="Proteomes" id="UP000076532"/>
    </source>
</evidence>
<gene>
    <name evidence="2" type="ORF">FIBSPDRAFT_873396</name>
</gene>
<organism evidence="2 3">
    <name type="scientific">Athelia psychrophila</name>
    <dbReference type="NCBI Taxonomy" id="1759441"/>
    <lineage>
        <taxon>Eukaryota</taxon>
        <taxon>Fungi</taxon>
        <taxon>Dikarya</taxon>
        <taxon>Basidiomycota</taxon>
        <taxon>Agaricomycotina</taxon>
        <taxon>Agaricomycetes</taxon>
        <taxon>Agaricomycetidae</taxon>
        <taxon>Atheliales</taxon>
        <taxon>Atheliaceae</taxon>
        <taxon>Athelia</taxon>
    </lineage>
</organism>
<evidence type="ECO:0000256" key="1">
    <source>
        <dbReference type="SAM" id="MobiDB-lite"/>
    </source>
</evidence>
<dbReference type="AlphaFoldDB" id="A0A165YMD5"/>
<accession>A0A165YMD5</accession>